<dbReference type="OrthoDB" id="6766492at2"/>
<evidence type="ECO:0000259" key="7">
    <source>
        <dbReference type="PROSITE" id="PS50850"/>
    </source>
</evidence>
<evidence type="ECO:0000256" key="5">
    <source>
        <dbReference type="ARBA" id="ARBA00022989"/>
    </source>
</evidence>
<evidence type="ECO:0000256" key="4">
    <source>
        <dbReference type="ARBA" id="ARBA00022692"/>
    </source>
</evidence>
<protein>
    <submittedName>
        <fullName evidence="8">MFS family permease</fullName>
    </submittedName>
</protein>
<dbReference type="RefSeq" id="WP_018433499.1">
    <property type="nucleotide sequence ID" value="NZ_JACHDD010000006.1"/>
</dbReference>
<evidence type="ECO:0000313" key="8">
    <source>
        <dbReference type="EMBL" id="MBB5425455.1"/>
    </source>
</evidence>
<dbReference type="Pfam" id="PF07690">
    <property type="entry name" value="MFS_1"/>
    <property type="match status" value="1"/>
</dbReference>
<comment type="caution">
    <text evidence="8">The sequence shown here is derived from an EMBL/GenBank/DDBJ whole genome shotgun (WGS) entry which is preliminary data.</text>
</comment>
<gene>
    <name evidence="8" type="ORF">HDG40_003628</name>
</gene>
<dbReference type="GO" id="GO:0005886">
    <property type="term" value="C:plasma membrane"/>
    <property type="evidence" value="ECO:0007669"/>
    <property type="project" value="UniProtKB-SubCell"/>
</dbReference>
<dbReference type="PROSITE" id="PS50850">
    <property type="entry name" value="MFS"/>
    <property type="match status" value="1"/>
</dbReference>
<evidence type="ECO:0000256" key="6">
    <source>
        <dbReference type="ARBA" id="ARBA00023136"/>
    </source>
</evidence>
<dbReference type="InterPro" id="IPR020846">
    <property type="entry name" value="MFS_dom"/>
</dbReference>
<evidence type="ECO:0000313" key="9">
    <source>
        <dbReference type="Proteomes" id="UP000592780"/>
    </source>
</evidence>
<keyword evidence="2" id="KW-0813">Transport</keyword>
<evidence type="ECO:0000256" key="1">
    <source>
        <dbReference type="ARBA" id="ARBA00004651"/>
    </source>
</evidence>
<feature type="domain" description="Major facilitator superfamily (MFS) profile" evidence="7">
    <location>
        <begin position="18"/>
        <end position="432"/>
    </location>
</feature>
<proteinExistence type="predicted"/>
<evidence type="ECO:0000256" key="3">
    <source>
        <dbReference type="ARBA" id="ARBA00022475"/>
    </source>
</evidence>
<dbReference type="InterPro" id="IPR011701">
    <property type="entry name" value="MFS"/>
</dbReference>
<dbReference type="PANTHER" id="PTHR43045">
    <property type="entry name" value="SHIKIMATE TRANSPORTER"/>
    <property type="match status" value="1"/>
</dbReference>
<sequence length="467" mass="50250">MQTNASASSGHSSQARKATASGWIGSALEYYDFFIYAQAAALIFPQLFFPSGNPKIAIVASLATYGVGYVARPIGAIVLGHWGDTHGRKNVLLLCMFLMGLSTMAVGLLPTYHQIGFLAPVLLVVLRLIQGFAVAGEISGASSMILEHAPFGRRGYYASFTLQGVQAGQILAAAVFLPLAYYMDDASFNSWGWRIPFLLSAIVLIAGYIIRREVHETPAFEKEGASGGVPRSPIVEAFKYNWRDMLRVVLCSLMNVIPVVATIFGAAYAVQPSYGIGFSKSLYLWIPVIGNIVAVLVIPYVGNLSDRIGRRLPIIVGALGAGLLSFAYLYAISIHNVPLAMVMSILMWGVIYQGYNAIFPSFYPELFPTRSRVSAMAIGQNIGTTITALLPALFAYVAPPGSHNVPLTIGAITFGITIVCAISAWSARENFRVRLSDLGEKNVVPMDKLSYDALRAQSMAAGKKAVA</sequence>
<dbReference type="PANTHER" id="PTHR43045:SF1">
    <property type="entry name" value="SHIKIMATE TRANSPORTER"/>
    <property type="match status" value="1"/>
</dbReference>
<keyword evidence="4" id="KW-0812">Transmembrane</keyword>
<dbReference type="PROSITE" id="PS00216">
    <property type="entry name" value="SUGAR_TRANSPORT_1"/>
    <property type="match status" value="1"/>
</dbReference>
<dbReference type="InterPro" id="IPR036259">
    <property type="entry name" value="MFS_trans_sf"/>
</dbReference>
<dbReference type="Gene3D" id="1.20.1250.20">
    <property type="entry name" value="MFS general substrate transporter like domains"/>
    <property type="match status" value="2"/>
</dbReference>
<accession>A0A6I1Q1A7</accession>
<name>A0A6I1Q1A7_PARAM</name>
<keyword evidence="5" id="KW-1133">Transmembrane helix</keyword>
<dbReference type="FunFam" id="1.20.1250.20:FF:000001">
    <property type="entry name" value="Dicarboxylate MFS transporter"/>
    <property type="match status" value="1"/>
</dbReference>
<keyword evidence="9" id="KW-1185">Reference proteome</keyword>
<comment type="subcellular location">
    <subcellularLocation>
        <location evidence="1">Cell membrane</location>
        <topology evidence="1">Multi-pass membrane protein</topology>
    </subcellularLocation>
</comment>
<reference evidence="8 9" key="1">
    <citation type="submission" date="2020-08" db="EMBL/GenBank/DDBJ databases">
        <title>Genomic Encyclopedia of Type Strains, Phase IV (KMG-V): Genome sequencing to study the core and pangenomes of soil and plant-associated prokaryotes.</title>
        <authorList>
            <person name="Whitman W."/>
        </authorList>
    </citation>
    <scope>NUCLEOTIDE SEQUENCE [LARGE SCALE GENOMIC DNA]</scope>
    <source>
        <strain evidence="8 9">JPY158</strain>
    </source>
</reference>
<dbReference type="Proteomes" id="UP000592780">
    <property type="component" value="Unassembled WGS sequence"/>
</dbReference>
<keyword evidence="6" id="KW-0472">Membrane</keyword>
<dbReference type="InterPro" id="IPR005829">
    <property type="entry name" value="Sugar_transporter_CS"/>
</dbReference>
<keyword evidence="3" id="KW-1003">Cell membrane</keyword>
<dbReference type="AlphaFoldDB" id="A0A6I1Q1A7"/>
<evidence type="ECO:0000256" key="2">
    <source>
        <dbReference type="ARBA" id="ARBA00022448"/>
    </source>
</evidence>
<dbReference type="EMBL" id="JACHDD010000006">
    <property type="protein sequence ID" value="MBB5425455.1"/>
    <property type="molecule type" value="Genomic_DNA"/>
</dbReference>
<dbReference type="SUPFAM" id="SSF103473">
    <property type="entry name" value="MFS general substrate transporter"/>
    <property type="match status" value="1"/>
</dbReference>
<organism evidence="8 9">
    <name type="scientific">Paraburkholderia atlantica</name>
    <dbReference type="NCBI Taxonomy" id="2654982"/>
    <lineage>
        <taxon>Bacteria</taxon>
        <taxon>Pseudomonadati</taxon>
        <taxon>Pseudomonadota</taxon>
        <taxon>Betaproteobacteria</taxon>
        <taxon>Burkholderiales</taxon>
        <taxon>Burkholderiaceae</taxon>
        <taxon>Paraburkholderia</taxon>
    </lineage>
</organism>
<dbReference type="CDD" id="cd17369">
    <property type="entry name" value="MFS_ShiA_like"/>
    <property type="match status" value="1"/>
</dbReference>
<dbReference type="GO" id="GO:0022857">
    <property type="term" value="F:transmembrane transporter activity"/>
    <property type="evidence" value="ECO:0007669"/>
    <property type="project" value="InterPro"/>
</dbReference>